<protein>
    <submittedName>
        <fullName evidence="2">Uncharacterized protein</fullName>
    </submittedName>
</protein>
<dbReference type="WBParaSite" id="jg14927">
    <property type="protein sequence ID" value="jg14927"/>
    <property type="gene ID" value="jg14927"/>
</dbReference>
<dbReference type="AlphaFoldDB" id="A0A915D360"/>
<name>A0A915D360_9BILA</name>
<accession>A0A915D360</accession>
<organism evidence="1 2">
    <name type="scientific">Ditylenchus dipsaci</name>
    <dbReference type="NCBI Taxonomy" id="166011"/>
    <lineage>
        <taxon>Eukaryota</taxon>
        <taxon>Metazoa</taxon>
        <taxon>Ecdysozoa</taxon>
        <taxon>Nematoda</taxon>
        <taxon>Chromadorea</taxon>
        <taxon>Rhabditida</taxon>
        <taxon>Tylenchina</taxon>
        <taxon>Tylenchomorpha</taxon>
        <taxon>Sphaerularioidea</taxon>
        <taxon>Anguinidae</taxon>
        <taxon>Anguininae</taxon>
        <taxon>Ditylenchus</taxon>
    </lineage>
</organism>
<keyword evidence="1" id="KW-1185">Reference proteome</keyword>
<evidence type="ECO:0000313" key="2">
    <source>
        <dbReference type="WBParaSite" id="jg14927"/>
    </source>
</evidence>
<sequence>MTGKSPTVENAKNVAHGSLDKTKEYACFAAQKSGDAAQAVIDMSKNLVSAASKISEAAEAVINSCKVLISADKDGEAAQAVIDTSKNLASFAAETGKAAQTVVDTSKNLAAAAAKAVDAAQAIIDAGRKLSTAVDKTEGAAQVLLFRRLKLSTMMHVTSEIYLEIFLFLKKHECYRLKELFKRTSSIFKIRLQMQRKSLSVLLKAVDLALKCIRDHKLEKRFEVEMRHVTITAACTVLCERGFGRDAIEIQQLKVKEMMEIRSELAVEKTQTVADKTKDIAAAAGAAQAFLEINGDPGIAAETRDVQDQPKSYAAKRDGASLSGDEFKRFKAAGSKE</sequence>
<proteinExistence type="predicted"/>
<reference evidence="2" key="1">
    <citation type="submission" date="2022-11" db="UniProtKB">
        <authorList>
            <consortium name="WormBaseParasite"/>
        </authorList>
    </citation>
    <scope>IDENTIFICATION</scope>
</reference>
<evidence type="ECO:0000313" key="1">
    <source>
        <dbReference type="Proteomes" id="UP000887574"/>
    </source>
</evidence>
<dbReference type="Proteomes" id="UP000887574">
    <property type="component" value="Unplaced"/>
</dbReference>